<evidence type="ECO:0008006" key="7">
    <source>
        <dbReference type="Google" id="ProtNLM"/>
    </source>
</evidence>
<dbReference type="GO" id="GO:0008270">
    <property type="term" value="F:zinc ion binding"/>
    <property type="evidence" value="ECO:0007669"/>
    <property type="project" value="InterPro"/>
</dbReference>
<keyword evidence="1" id="KW-0479">Metal-binding</keyword>
<dbReference type="InterPro" id="IPR014905">
    <property type="entry name" value="HIRAN"/>
</dbReference>
<evidence type="ECO:0000256" key="1">
    <source>
        <dbReference type="ARBA" id="ARBA00022723"/>
    </source>
</evidence>
<comment type="caution">
    <text evidence="5">The sequence shown here is derived from an EMBL/GenBank/DDBJ whole genome shotgun (WGS) entry which is preliminary data.</text>
</comment>
<name>A0A0D0Q119_KITGR</name>
<dbReference type="STRING" id="2064.TR51_10430"/>
<feature type="domain" description="HIRAN" evidence="3">
    <location>
        <begin position="133"/>
        <end position="200"/>
    </location>
</feature>
<reference evidence="5 6" key="1">
    <citation type="submission" date="2015-02" db="EMBL/GenBank/DDBJ databases">
        <title>Draft genome sequence of Kitasatospora griseola MF730-N6, a bafilomycin, terpentecin and satosporin producer.</title>
        <authorList>
            <person name="Arens J.C."/>
            <person name="Haltli B."/>
            <person name="Kerr R.G."/>
        </authorList>
    </citation>
    <scope>NUCLEOTIDE SEQUENCE [LARGE SCALE GENOMIC DNA]</scope>
    <source>
        <strain evidence="5 6">MF730-N6</strain>
    </source>
</reference>
<evidence type="ECO:0000259" key="3">
    <source>
        <dbReference type="Pfam" id="PF08797"/>
    </source>
</evidence>
<protein>
    <recommendedName>
        <fullName evidence="7">HIRAN domain-containing protein</fullName>
    </recommendedName>
</protein>
<gene>
    <name evidence="5" type="ORF">TR51_10430</name>
</gene>
<dbReference type="Proteomes" id="UP000032066">
    <property type="component" value="Unassembled WGS sequence"/>
</dbReference>
<proteinExistence type="predicted"/>
<dbReference type="PATRIC" id="fig|2064.6.peg.2219"/>
<accession>A0A0D0Q119</accession>
<sequence length="321" mass="35218">MDGDGISVEFDGSFLRVRPTNVIERDRFGTGDLVVPVAEIASVSIKAPRLMVDGHLDVSTCGGQTYQLHFTRRQRSGFDSLHRRVLGTIGSASAVLSPEPAPPNSVAQSTVIPAEPLSRQRIGTPWQLHPAGHFRQSVVGESYHSDQLERISGPEAAGEKQLVAELRREPRNPHDRDAIQVLIDGGLVGYVPKEDAPDYQRELKAVESWGYAAQCPARLWWRREQHELVASVSLDLAEPGRIVSIVPRPVGELVLPPSRWFQVGGEAEHMDMLVPLLDRAYFPGRAFAYALLELVDRMGPRSVIPIVVVRIGGGAVGVLSR</sequence>
<dbReference type="AlphaFoldDB" id="A0A0D0Q119"/>
<keyword evidence="6" id="KW-1185">Reference proteome</keyword>
<dbReference type="EMBL" id="JXZB01000002">
    <property type="protein sequence ID" value="KIQ64638.1"/>
    <property type="molecule type" value="Genomic_DNA"/>
</dbReference>
<dbReference type="RefSeq" id="WP_043910329.1">
    <property type="nucleotide sequence ID" value="NZ_JXZB01000002.1"/>
</dbReference>
<evidence type="ECO:0000259" key="4">
    <source>
        <dbReference type="Pfam" id="PF14472"/>
    </source>
</evidence>
<dbReference type="InterPro" id="IPR027860">
    <property type="entry name" value="DUF4429"/>
</dbReference>
<dbReference type="Gene3D" id="3.30.70.2330">
    <property type="match status" value="1"/>
</dbReference>
<evidence type="ECO:0000313" key="5">
    <source>
        <dbReference type="EMBL" id="KIQ64638.1"/>
    </source>
</evidence>
<evidence type="ECO:0000256" key="2">
    <source>
        <dbReference type="ARBA" id="ARBA00022801"/>
    </source>
</evidence>
<evidence type="ECO:0000313" key="6">
    <source>
        <dbReference type="Proteomes" id="UP000032066"/>
    </source>
</evidence>
<organism evidence="5 6">
    <name type="scientific">Kitasatospora griseola</name>
    <name type="common">Streptomyces griseolosporeus</name>
    <dbReference type="NCBI Taxonomy" id="2064"/>
    <lineage>
        <taxon>Bacteria</taxon>
        <taxon>Bacillati</taxon>
        <taxon>Actinomycetota</taxon>
        <taxon>Actinomycetes</taxon>
        <taxon>Kitasatosporales</taxon>
        <taxon>Streptomycetaceae</taxon>
        <taxon>Kitasatospora</taxon>
    </lineage>
</organism>
<keyword evidence="2" id="KW-0378">Hydrolase</keyword>
<dbReference type="OrthoDB" id="9812156at2"/>
<dbReference type="Pfam" id="PF08797">
    <property type="entry name" value="HIRAN"/>
    <property type="match status" value="1"/>
</dbReference>
<dbReference type="GO" id="GO:0016818">
    <property type="term" value="F:hydrolase activity, acting on acid anhydrides, in phosphorus-containing anhydrides"/>
    <property type="evidence" value="ECO:0007669"/>
    <property type="project" value="InterPro"/>
</dbReference>
<dbReference type="GO" id="GO:0003676">
    <property type="term" value="F:nucleic acid binding"/>
    <property type="evidence" value="ECO:0007669"/>
    <property type="project" value="InterPro"/>
</dbReference>
<dbReference type="Pfam" id="PF14472">
    <property type="entry name" value="DUF4429"/>
    <property type="match status" value="1"/>
</dbReference>
<feature type="domain" description="DUF4429" evidence="4">
    <location>
        <begin position="8"/>
        <end position="68"/>
    </location>
</feature>